<name>A0ABR7HMF3_9FIRM</name>
<comment type="caution">
    <text evidence="2">The sequence shown here is derived from an EMBL/GenBank/DDBJ whole genome shotgun (WGS) entry which is preliminary data.</text>
</comment>
<accession>A0ABR7HMF3</accession>
<evidence type="ECO:0000256" key="1">
    <source>
        <dbReference type="SAM" id="SignalP"/>
    </source>
</evidence>
<keyword evidence="1" id="KW-0732">Signal</keyword>
<evidence type="ECO:0000313" key="3">
    <source>
        <dbReference type="Proteomes" id="UP000636755"/>
    </source>
</evidence>
<dbReference type="PROSITE" id="PS51257">
    <property type="entry name" value="PROKAR_LIPOPROTEIN"/>
    <property type="match status" value="1"/>
</dbReference>
<evidence type="ECO:0008006" key="4">
    <source>
        <dbReference type="Google" id="ProtNLM"/>
    </source>
</evidence>
<keyword evidence="3" id="KW-1185">Reference proteome</keyword>
<organism evidence="2 3">
    <name type="scientific">Ruminococcus intestinalis</name>
    <dbReference type="NCBI Taxonomy" id="2763066"/>
    <lineage>
        <taxon>Bacteria</taxon>
        <taxon>Bacillati</taxon>
        <taxon>Bacillota</taxon>
        <taxon>Clostridia</taxon>
        <taxon>Eubacteriales</taxon>
        <taxon>Oscillospiraceae</taxon>
        <taxon>Ruminococcus</taxon>
    </lineage>
</organism>
<protein>
    <recommendedName>
        <fullName evidence="4">Lipoprotein</fullName>
    </recommendedName>
</protein>
<sequence>MKNKKYRKPVLILTVLFCVSLTGCTKIYNGTDELTEKARKEMPVSDFETTDIQYAGMSVADNKALAWFISGNEYQAHYYLPLEVEVKGDDKYSFVRTYKPMNGETDNIAILNWNGGYSFVANNSDCASVKITGENGIYEEKVKEVPYVFYYPSIPSQYVFLDSDGNELS</sequence>
<dbReference type="RefSeq" id="WP_186935793.1">
    <property type="nucleotide sequence ID" value="NZ_JACOPS010000004.1"/>
</dbReference>
<feature type="signal peptide" evidence="1">
    <location>
        <begin position="1"/>
        <end position="23"/>
    </location>
</feature>
<proteinExistence type="predicted"/>
<reference evidence="2 3" key="1">
    <citation type="submission" date="2020-08" db="EMBL/GenBank/DDBJ databases">
        <title>Genome public.</title>
        <authorList>
            <person name="Liu C."/>
            <person name="Sun Q."/>
        </authorList>
    </citation>
    <scope>NUCLEOTIDE SEQUENCE [LARGE SCALE GENOMIC DNA]</scope>
    <source>
        <strain evidence="2 3">NSJ-71</strain>
    </source>
</reference>
<dbReference type="EMBL" id="JACOPS010000004">
    <property type="protein sequence ID" value="MBC5728728.1"/>
    <property type="molecule type" value="Genomic_DNA"/>
</dbReference>
<feature type="chain" id="PRO_5045792805" description="Lipoprotein" evidence="1">
    <location>
        <begin position="24"/>
        <end position="169"/>
    </location>
</feature>
<gene>
    <name evidence="2" type="ORF">H8R91_09420</name>
</gene>
<dbReference type="Proteomes" id="UP000636755">
    <property type="component" value="Unassembled WGS sequence"/>
</dbReference>
<evidence type="ECO:0000313" key="2">
    <source>
        <dbReference type="EMBL" id="MBC5728728.1"/>
    </source>
</evidence>